<dbReference type="InterPro" id="IPR050238">
    <property type="entry name" value="DNA_Rep/Repair_Clamp_Loader"/>
</dbReference>
<reference evidence="2" key="1">
    <citation type="journal article" date="2020" name="mSystems">
        <title>Genome- and Community-Level Interaction Insights into Carbon Utilization and Element Cycling Functions of Hydrothermarchaeota in Hydrothermal Sediment.</title>
        <authorList>
            <person name="Zhou Z."/>
            <person name="Liu Y."/>
            <person name="Xu W."/>
            <person name="Pan J."/>
            <person name="Luo Z.H."/>
            <person name="Li M."/>
        </authorList>
    </citation>
    <scope>NUCLEOTIDE SEQUENCE [LARGE SCALE GENOMIC DNA]</scope>
    <source>
        <strain evidence="2">HyVt-233</strain>
    </source>
</reference>
<dbReference type="CDD" id="cd00009">
    <property type="entry name" value="AAA"/>
    <property type="match status" value="1"/>
</dbReference>
<dbReference type="EC" id="2.7.7.7" evidence="2"/>
<dbReference type="GO" id="GO:0006261">
    <property type="term" value="P:DNA-templated DNA replication"/>
    <property type="evidence" value="ECO:0007669"/>
    <property type="project" value="TreeGrafter"/>
</dbReference>
<dbReference type="EMBL" id="DRBS01000387">
    <property type="protein sequence ID" value="HDD45265.1"/>
    <property type="molecule type" value="Genomic_DNA"/>
</dbReference>
<protein>
    <submittedName>
        <fullName evidence="2">DNA polymerase III subunit delta</fullName>
        <ecNumber evidence="2">2.7.7.7</ecNumber>
    </submittedName>
</protein>
<evidence type="ECO:0000259" key="1">
    <source>
        <dbReference type="SMART" id="SM00382"/>
    </source>
</evidence>
<dbReference type="FunFam" id="3.40.50.300:FF:001255">
    <property type="entry name" value="DNA polymerase III subunit delta"/>
    <property type="match status" value="1"/>
</dbReference>
<dbReference type="GO" id="GO:0003887">
    <property type="term" value="F:DNA-directed DNA polymerase activity"/>
    <property type="evidence" value="ECO:0007669"/>
    <property type="project" value="UniProtKB-EC"/>
</dbReference>
<dbReference type="InterPro" id="IPR027417">
    <property type="entry name" value="P-loop_NTPase"/>
</dbReference>
<name>A0A7C0U4M6_DESA2</name>
<dbReference type="PANTHER" id="PTHR11669">
    <property type="entry name" value="REPLICATION FACTOR C / DNA POLYMERASE III GAMMA-TAU SUBUNIT"/>
    <property type="match status" value="1"/>
</dbReference>
<dbReference type="SMART" id="SM00382">
    <property type="entry name" value="AAA"/>
    <property type="match status" value="1"/>
</dbReference>
<evidence type="ECO:0000313" key="2">
    <source>
        <dbReference type="EMBL" id="HDD45265.1"/>
    </source>
</evidence>
<comment type="caution">
    <text evidence="2">The sequence shown here is derived from an EMBL/GenBank/DDBJ whole genome shotgun (WGS) entry which is preliminary data.</text>
</comment>
<dbReference type="Gene3D" id="3.40.50.300">
    <property type="entry name" value="P-loop containing nucleotide triphosphate hydrolases"/>
    <property type="match status" value="1"/>
</dbReference>
<dbReference type="AlphaFoldDB" id="A0A7C0U4M6"/>
<dbReference type="InterPro" id="IPR004622">
    <property type="entry name" value="DNA_pol_HolB"/>
</dbReference>
<dbReference type="SUPFAM" id="SSF52540">
    <property type="entry name" value="P-loop containing nucleoside triphosphate hydrolases"/>
    <property type="match status" value="1"/>
</dbReference>
<feature type="domain" description="AAA+ ATPase" evidence="1">
    <location>
        <begin position="25"/>
        <end position="165"/>
    </location>
</feature>
<keyword evidence="2" id="KW-0808">Transferase</keyword>
<accession>A0A7C0U4M6</accession>
<dbReference type="NCBIfam" id="TIGR00678">
    <property type="entry name" value="holB"/>
    <property type="match status" value="1"/>
</dbReference>
<dbReference type="GO" id="GO:0008408">
    <property type="term" value="F:3'-5' exonuclease activity"/>
    <property type="evidence" value="ECO:0007669"/>
    <property type="project" value="InterPro"/>
</dbReference>
<organism evidence="2">
    <name type="scientific">Desulfofervidus auxilii</name>
    <dbReference type="NCBI Taxonomy" id="1621989"/>
    <lineage>
        <taxon>Bacteria</taxon>
        <taxon>Pseudomonadati</taxon>
        <taxon>Thermodesulfobacteriota</taxon>
        <taxon>Candidatus Desulfofervidia</taxon>
        <taxon>Candidatus Desulfofervidales</taxon>
        <taxon>Candidatus Desulfofervidaceae</taxon>
        <taxon>Candidatus Desulfofervidus</taxon>
    </lineage>
</organism>
<dbReference type="Pfam" id="PF13177">
    <property type="entry name" value="DNA_pol3_delta2"/>
    <property type="match status" value="1"/>
</dbReference>
<proteinExistence type="predicted"/>
<keyword evidence="2" id="KW-0548">Nucleotidyltransferase</keyword>
<dbReference type="Proteomes" id="UP000886289">
    <property type="component" value="Unassembled WGS sequence"/>
</dbReference>
<dbReference type="InterPro" id="IPR003593">
    <property type="entry name" value="AAA+_ATPase"/>
</dbReference>
<gene>
    <name evidence="2" type="primary">holB</name>
    <name evidence="2" type="ORF">ENG63_10480</name>
</gene>
<dbReference type="PANTHER" id="PTHR11669:SF8">
    <property type="entry name" value="DNA POLYMERASE III SUBUNIT DELTA"/>
    <property type="match status" value="1"/>
</dbReference>
<sequence length="319" mass="36835">MAFREIIGQKNVINWLKSAFAKDRLASAYLFSGPEGIGKTTVAINFAKFLNCHSPKDGDACEKCSNCVKINANTHPDVIVIQGEVIKIEQIRFLEQTLSLKPFIAKKRVVIIKQAENMTLEAANAFLKTLEEPPLNTILILTTSHKYQLLPTIVSRCQMVIFKPLPLKIIQEILEKKGVDKTKAFFFASLSQGSLGKALRFLEEEIDFNWIYDLVEKISIIKTWKGLNSILEKTKDLENFEKLLDFYQALWRDILLIKYQCEDFLINKELIDNYRKIASTISLSEIKDILIAIEQIKRWLKQNVSKETLLEYLVLKRWY</sequence>